<dbReference type="AlphaFoldDB" id="A0A5E4Q975"/>
<organism evidence="2 3">
    <name type="scientific">Leptidea sinapis</name>
    <dbReference type="NCBI Taxonomy" id="189913"/>
    <lineage>
        <taxon>Eukaryota</taxon>
        <taxon>Metazoa</taxon>
        <taxon>Ecdysozoa</taxon>
        <taxon>Arthropoda</taxon>
        <taxon>Hexapoda</taxon>
        <taxon>Insecta</taxon>
        <taxon>Pterygota</taxon>
        <taxon>Neoptera</taxon>
        <taxon>Endopterygota</taxon>
        <taxon>Lepidoptera</taxon>
        <taxon>Glossata</taxon>
        <taxon>Ditrysia</taxon>
        <taxon>Papilionoidea</taxon>
        <taxon>Pieridae</taxon>
        <taxon>Dismorphiinae</taxon>
        <taxon>Leptidea</taxon>
    </lineage>
</organism>
<dbReference type="Pfam" id="PF00096">
    <property type="entry name" value="zf-C2H2"/>
    <property type="match status" value="1"/>
</dbReference>
<evidence type="ECO:0000313" key="3">
    <source>
        <dbReference type="Proteomes" id="UP000324832"/>
    </source>
</evidence>
<dbReference type="InterPro" id="IPR036236">
    <property type="entry name" value="Znf_C2H2_sf"/>
</dbReference>
<dbReference type="InterPro" id="IPR013087">
    <property type="entry name" value="Znf_C2H2_type"/>
</dbReference>
<dbReference type="Gene3D" id="3.30.160.60">
    <property type="entry name" value="Classic Zinc Finger"/>
    <property type="match status" value="1"/>
</dbReference>
<feature type="domain" description="C2H2-type" evidence="1">
    <location>
        <begin position="130"/>
        <end position="142"/>
    </location>
</feature>
<evidence type="ECO:0000259" key="1">
    <source>
        <dbReference type="Pfam" id="PF00096"/>
    </source>
</evidence>
<dbReference type="Proteomes" id="UP000324832">
    <property type="component" value="Unassembled WGS sequence"/>
</dbReference>
<proteinExistence type="predicted"/>
<gene>
    <name evidence="2" type="ORF">LSINAPIS_LOCUS6660</name>
</gene>
<keyword evidence="3" id="KW-1185">Reference proteome</keyword>
<dbReference type="EMBL" id="FZQP02002115">
    <property type="protein sequence ID" value="VVC94782.1"/>
    <property type="molecule type" value="Genomic_DNA"/>
</dbReference>
<reference evidence="2 3" key="1">
    <citation type="submission" date="2017-07" db="EMBL/GenBank/DDBJ databases">
        <authorList>
            <person name="Talla V."/>
            <person name="Backstrom N."/>
        </authorList>
    </citation>
    <scope>NUCLEOTIDE SEQUENCE [LARGE SCALE GENOMIC DNA]</scope>
</reference>
<name>A0A5E4Q975_9NEOP</name>
<evidence type="ECO:0000313" key="2">
    <source>
        <dbReference type="EMBL" id="VVC94782.1"/>
    </source>
</evidence>
<sequence length="181" mass="20587">MDNEHFIKVEIKEEIDDNGKDIPVKSKPGKRTTERNQIERKCEINGINVRDYCEEERESTHVTQNYNLMKEKIMHIPNTKLNSKRKNSLLKTIVPIQIQANNIKTVCGKNFDQSDELKTHNKIDVDEKLYSCNICGKSFTTSGLSLCIVLQQAAALVLSGSLTWMPSQIQPGQVINKLLTN</sequence>
<dbReference type="SUPFAM" id="SSF57667">
    <property type="entry name" value="beta-beta-alpha zinc fingers"/>
    <property type="match status" value="1"/>
</dbReference>
<accession>A0A5E4Q975</accession>
<protein>
    <recommendedName>
        <fullName evidence="1">C2H2-type domain-containing protein</fullName>
    </recommendedName>
</protein>